<protein>
    <submittedName>
        <fullName evidence="2">Hemerythrin domain-containing protein</fullName>
    </submittedName>
</protein>
<dbReference type="EMBL" id="VOBQ01000003">
    <property type="protein sequence ID" value="TWO72700.1"/>
    <property type="molecule type" value="Genomic_DNA"/>
</dbReference>
<dbReference type="PANTHER" id="PTHR39966:SF1">
    <property type="entry name" value="HEMERYTHRIN-LIKE DOMAIN-CONTAINING PROTEIN"/>
    <property type="match status" value="1"/>
</dbReference>
<feature type="domain" description="Hemerythrin-like" evidence="1">
    <location>
        <begin position="5"/>
        <end position="139"/>
    </location>
</feature>
<proteinExistence type="predicted"/>
<evidence type="ECO:0000313" key="2">
    <source>
        <dbReference type="EMBL" id="TWO72700.1"/>
    </source>
</evidence>
<comment type="caution">
    <text evidence="2">The sequence shown here is derived from an EMBL/GenBank/DDBJ whole genome shotgun (WGS) entry which is preliminary data.</text>
</comment>
<dbReference type="PANTHER" id="PTHR39966">
    <property type="entry name" value="BLL2471 PROTEIN-RELATED"/>
    <property type="match status" value="1"/>
</dbReference>
<dbReference type="CDD" id="cd12108">
    <property type="entry name" value="Hr-like"/>
    <property type="match status" value="1"/>
</dbReference>
<dbReference type="InterPro" id="IPR012312">
    <property type="entry name" value="Hemerythrin-like"/>
</dbReference>
<reference evidence="2 3" key="1">
    <citation type="submission" date="2019-07" db="EMBL/GenBank/DDBJ databases">
        <title>Caenimonas sedimenti sp. nov., isolated from activated sludge.</title>
        <authorList>
            <person name="Xu J."/>
        </authorList>
    </citation>
    <scope>NUCLEOTIDE SEQUENCE [LARGE SCALE GENOMIC DNA]</scope>
    <source>
        <strain evidence="2 3">HX-9-20</strain>
    </source>
</reference>
<dbReference type="OrthoDB" id="8560984at2"/>
<accession>A0A562ZVU9</accession>
<dbReference type="GO" id="GO:0005886">
    <property type="term" value="C:plasma membrane"/>
    <property type="evidence" value="ECO:0007669"/>
    <property type="project" value="TreeGrafter"/>
</dbReference>
<evidence type="ECO:0000313" key="3">
    <source>
        <dbReference type="Proteomes" id="UP000318199"/>
    </source>
</evidence>
<sequence>MKAAAVIRDEHAALRAVLHALQLKLREGPGDDAERFFDVLRAMLFYIDEFPEKLHHPRESDLLFPRIARARPALLPLIRRLEFDHMRGEGRVRELQHQLLAWELAGESRRSEFEEAADAYARFYLEHMRVEEAELLPAALEFLDASDWVELDAAFVPDPLAGGSKAGYERLLSRVALAVPGHGVAVARVADPG</sequence>
<dbReference type="RefSeq" id="WP_145891213.1">
    <property type="nucleotide sequence ID" value="NZ_VOBQ01000003.1"/>
</dbReference>
<organism evidence="2 3">
    <name type="scientific">Caenimonas sedimenti</name>
    <dbReference type="NCBI Taxonomy" id="2596921"/>
    <lineage>
        <taxon>Bacteria</taxon>
        <taxon>Pseudomonadati</taxon>
        <taxon>Pseudomonadota</taxon>
        <taxon>Betaproteobacteria</taxon>
        <taxon>Burkholderiales</taxon>
        <taxon>Comamonadaceae</taxon>
        <taxon>Caenimonas</taxon>
    </lineage>
</organism>
<gene>
    <name evidence="2" type="ORF">FN976_03995</name>
</gene>
<dbReference type="Proteomes" id="UP000318199">
    <property type="component" value="Unassembled WGS sequence"/>
</dbReference>
<dbReference type="Pfam" id="PF01814">
    <property type="entry name" value="Hemerythrin"/>
    <property type="match status" value="1"/>
</dbReference>
<evidence type="ECO:0000259" key="1">
    <source>
        <dbReference type="Pfam" id="PF01814"/>
    </source>
</evidence>
<keyword evidence="3" id="KW-1185">Reference proteome</keyword>
<dbReference type="Gene3D" id="1.20.120.520">
    <property type="entry name" value="nmb1532 protein domain like"/>
    <property type="match status" value="1"/>
</dbReference>
<name>A0A562ZVU9_9BURK</name>
<dbReference type="AlphaFoldDB" id="A0A562ZVU9"/>